<gene>
    <name evidence="2" type="primary">LOC101490586</name>
</gene>
<dbReference type="AlphaFoldDB" id="A0A1S2Z6Q5"/>
<proteinExistence type="predicted"/>
<dbReference type="OrthoDB" id="778454at2759"/>
<evidence type="ECO:0000313" key="1">
    <source>
        <dbReference type="Proteomes" id="UP000087171"/>
    </source>
</evidence>
<dbReference type="eggNOG" id="KOG0017">
    <property type="taxonomic scope" value="Eukaryota"/>
</dbReference>
<evidence type="ECO:0000313" key="2">
    <source>
        <dbReference type="RefSeq" id="XP_004516031.1"/>
    </source>
</evidence>
<keyword evidence="1" id="KW-1185">Reference proteome</keyword>
<reference evidence="2" key="1">
    <citation type="submission" date="2025-08" db="UniProtKB">
        <authorList>
            <consortium name="RefSeq"/>
        </authorList>
    </citation>
    <scope>IDENTIFICATION</scope>
    <source>
        <tissue evidence="2">Etiolated seedlings</tissue>
    </source>
</reference>
<organism evidence="1 2">
    <name type="scientific">Cicer arietinum</name>
    <name type="common">Chickpea</name>
    <name type="synonym">Garbanzo</name>
    <dbReference type="NCBI Taxonomy" id="3827"/>
    <lineage>
        <taxon>Eukaryota</taxon>
        <taxon>Viridiplantae</taxon>
        <taxon>Streptophyta</taxon>
        <taxon>Embryophyta</taxon>
        <taxon>Tracheophyta</taxon>
        <taxon>Spermatophyta</taxon>
        <taxon>Magnoliopsida</taxon>
        <taxon>eudicotyledons</taxon>
        <taxon>Gunneridae</taxon>
        <taxon>Pentapetalae</taxon>
        <taxon>rosids</taxon>
        <taxon>fabids</taxon>
        <taxon>Fabales</taxon>
        <taxon>Fabaceae</taxon>
        <taxon>Papilionoideae</taxon>
        <taxon>50 kb inversion clade</taxon>
        <taxon>NPAAA clade</taxon>
        <taxon>Hologalegina</taxon>
        <taxon>IRL clade</taxon>
        <taxon>Cicereae</taxon>
        <taxon>Cicer</taxon>
    </lineage>
</organism>
<sequence length="130" mass="14690">MVTPTSVEEHIALEKEKEHVVQKKETLPKLEIRLSFPQRLRKEETEKQFDKVLDMPTDAKFMKEIMSKKTKIGGETVMLTEKCSSILHRKLPPKLKDLGSFYIPCAIGNRTFGKAMCGLGASVSLMPLSI</sequence>
<dbReference type="PaxDb" id="3827-XP_004516031.1"/>
<name>A0A1S2Z6Q5_CICAR</name>
<dbReference type="Proteomes" id="UP000087171">
    <property type="component" value="Unplaced"/>
</dbReference>
<protein>
    <submittedName>
        <fullName evidence="2">Uncharacterized protein LOC101490586</fullName>
    </submittedName>
</protein>
<accession>A0A1S2Z6Q5</accession>
<dbReference type="RefSeq" id="XP_004516031.1">
    <property type="nucleotide sequence ID" value="XM_004515974.1"/>
</dbReference>
<dbReference type="PANTHER" id="PTHR33067">
    <property type="entry name" value="RNA-DIRECTED DNA POLYMERASE-RELATED"/>
    <property type="match status" value="1"/>
</dbReference>
<dbReference type="PANTHER" id="PTHR33067:SF9">
    <property type="entry name" value="RNA-DIRECTED DNA POLYMERASE"/>
    <property type="match status" value="1"/>
</dbReference>